<keyword evidence="3" id="KW-0804">Transcription</keyword>
<keyword evidence="2" id="KW-0238">DNA-binding</keyword>
<proteinExistence type="predicted"/>
<comment type="caution">
    <text evidence="5">The sequence shown here is derived from an EMBL/GenBank/DDBJ whole genome shotgun (WGS) entry which is preliminary data.</text>
</comment>
<dbReference type="Pfam" id="PF12833">
    <property type="entry name" value="HTH_18"/>
    <property type="match status" value="1"/>
</dbReference>
<dbReference type="OrthoDB" id="9816335at2"/>
<dbReference type="EMBL" id="NGKA01000002">
    <property type="protein sequence ID" value="RSU15176.1"/>
    <property type="molecule type" value="Genomic_DNA"/>
</dbReference>
<evidence type="ECO:0000313" key="5">
    <source>
        <dbReference type="EMBL" id="RSU15176.1"/>
    </source>
</evidence>
<dbReference type="Proteomes" id="UP000287605">
    <property type="component" value="Unassembled WGS sequence"/>
</dbReference>
<feature type="domain" description="HTH araC/xylS-type" evidence="4">
    <location>
        <begin position="271"/>
        <end position="369"/>
    </location>
</feature>
<accession>A0A430B488</accession>
<protein>
    <recommendedName>
        <fullName evidence="4">HTH araC/xylS-type domain-containing protein</fullName>
    </recommendedName>
</protein>
<gene>
    <name evidence="5" type="ORF">CBF29_02250</name>
</gene>
<evidence type="ECO:0000256" key="2">
    <source>
        <dbReference type="ARBA" id="ARBA00023125"/>
    </source>
</evidence>
<evidence type="ECO:0000259" key="4">
    <source>
        <dbReference type="PROSITE" id="PS01124"/>
    </source>
</evidence>
<reference evidence="5 6" key="1">
    <citation type="submission" date="2017-05" db="EMBL/GenBank/DDBJ databases">
        <title>Vagococcus spp. assemblies.</title>
        <authorList>
            <person name="Gulvik C.A."/>
        </authorList>
    </citation>
    <scope>NUCLEOTIDE SEQUENCE [LARGE SCALE GENOMIC DNA]</scope>
    <source>
        <strain evidence="5 6">CCUG 51432</strain>
    </source>
</reference>
<dbReference type="InterPro" id="IPR009057">
    <property type="entry name" value="Homeodomain-like_sf"/>
</dbReference>
<dbReference type="PANTHER" id="PTHR43280">
    <property type="entry name" value="ARAC-FAMILY TRANSCRIPTIONAL REGULATOR"/>
    <property type="match status" value="1"/>
</dbReference>
<dbReference type="SUPFAM" id="SSF46689">
    <property type="entry name" value="Homeodomain-like"/>
    <property type="match status" value="2"/>
</dbReference>
<dbReference type="AlphaFoldDB" id="A0A430B488"/>
<evidence type="ECO:0000256" key="1">
    <source>
        <dbReference type="ARBA" id="ARBA00023015"/>
    </source>
</evidence>
<dbReference type="PANTHER" id="PTHR43280:SF34">
    <property type="entry name" value="ARAC-FAMILY TRANSCRIPTIONAL REGULATOR"/>
    <property type="match status" value="1"/>
</dbReference>
<keyword evidence="6" id="KW-1185">Reference proteome</keyword>
<organism evidence="5 6">
    <name type="scientific">Vagococcus elongatus</name>
    <dbReference type="NCBI Taxonomy" id="180344"/>
    <lineage>
        <taxon>Bacteria</taxon>
        <taxon>Bacillati</taxon>
        <taxon>Bacillota</taxon>
        <taxon>Bacilli</taxon>
        <taxon>Lactobacillales</taxon>
        <taxon>Enterococcaceae</taxon>
        <taxon>Vagococcus</taxon>
    </lineage>
</organism>
<dbReference type="Gene3D" id="1.10.10.60">
    <property type="entry name" value="Homeodomain-like"/>
    <property type="match status" value="2"/>
</dbReference>
<dbReference type="PROSITE" id="PS01124">
    <property type="entry name" value="HTH_ARAC_FAMILY_2"/>
    <property type="match status" value="1"/>
</dbReference>
<sequence length="371" mass="43142">MLPIKLIDSINSISDSSSIIFKNNDLVLGEQSAQAEFIRENHSFFKNKFSQIEPDTVETFFQSFYFAVFTLSDLLEFRFIIFLTNRSPTYTATTPLKLVKICQTISLALVKRELAFNNKQIAHHQIEKEDLDRQLNQYKLNNLIQGKKHFHVSKENKLIDSVATGDMLQVEKQYAIFNQANHHVGVLSHGSRLRHEKNLCISVVAVTTRIAIANGVYYETAYDLSDWWIRKIEESNSCDEIIETELFLRILLSFAEQISSCQRKGLSDFVIQVQDYIVSTLYEGISLGEIAAFFNYNPNYLSKKFKKETGLPIKQYMLKEKIKESDNLIKYTDYSLLDIATMLHFSDYSHYYRCYKKIKGESPKNYEKKVR</sequence>
<dbReference type="GO" id="GO:0043565">
    <property type="term" value="F:sequence-specific DNA binding"/>
    <property type="evidence" value="ECO:0007669"/>
    <property type="project" value="InterPro"/>
</dbReference>
<keyword evidence="1" id="KW-0805">Transcription regulation</keyword>
<name>A0A430B488_9ENTE</name>
<dbReference type="InterPro" id="IPR018060">
    <property type="entry name" value="HTH_AraC"/>
</dbReference>
<dbReference type="RefSeq" id="WP_126806842.1">
    <property type="nucleotide sequence ID" value="NZ_NGKA01000002.1"/>
</dbReference>
<dbReference type="GO" id="GO:0003700">
    <property type="term" value="F:DNA-binding transcription factor activity"/>
    <property type="evidence" value="ECO:0007669"/>
    <property type="project" value="InterPro"/>
</dbReference>
<evidence type="ECO:0000256" key="3">
    <source>
        <dbReference type="ARBA" id="ARBA00023163"/>
    </source>
</evidence>
<dbReference type="SMART" id="SM00342">
    <property type="entry name" value="HTH_ARAC"/>
    <property type="match status" value="1"/>
</dbReference>
<evidence type="ECO:0000313" key="6">
    <source>
        <dbReference type="Proteomes" id="UP000287605"/>
    </source>
</evidence>